<dbReference type="EMBL" id="DXGC01000077">
    <property type="protein sequence ID" value="HIW91792.1"/>
    <property type="molecule type" value="Genomic_DNA"/>
</dbReference>
<evidence type="ECO:0000256" key="3">
    <source>
        <dbReference type="ARBA" id="ARBA00022825"/>
    </source>
</evidence>
<comment type="function">
    <text evidence="4">Cleaves peptides in various proteins in a process that requires ATP hydrolysis. Has a chymotrypsin-like activity. Plays a major role in the degradation of misfolded proteins.</text>
</comment>
<dbReference type="PRINTS" id="PR00127">
    <property type="entry name" value="CLPPROTEASEP"/>
</dbReference>
<dbReference type="InterPro" id="IPR001907">
    <property type="entry name" value="ClpP"/>
</dbReference>
<dbReference type="PANTHER" id="PTHR10381">
    <property type="entry name" value="ATP-DEPENDENT CLP PROTEASE PROTEOLYTIC SUBUNIT"/>
    <property type="match status" value="1"/>
</dbReference>
<dbReference type="GO" id="GO:0004252">
    <property type="term" value="F:serine-type endopeptidase activity"/>
    <property type="evidence" value="ECO:0007669"/>
    <property type="project" value="UniProtKB-UniRule"/>
</dbReference>
<dbReference type="EC" id="3.4.21.92" evidence="4"/>
<proteinExistence type="inferred from homology"/>
<comment type="subunit">
    <text evidence="4">Fourteen ClpP subunits assemble into 2 heptameric rings which stack back to back to give a disk-like structure with a central cavity, resembling the structure of eukaryotic proteasomes.</text>
</comment>
<reference evidence="6" key="2">
    <citation type="submission" date="2021-04" db="EMBL/GenBank/DDBJ databases">
        <authorList>
            <person name="Gilroy R."/>
        </authorList>
    </citation>
    <scope>NUCLEOTIDE SEQUENCE</scope>
    <source>
        <strain evidence="6">CHK32-1732</strain>
    </source>
</reference>
<evidence type="ECO:0000256" key="4">
    <source>
        <dbReference type="HAMAP-Rule" id="MF_00444"/>
    </source>
</evidence>
<dbReference type="Gene3D" id="3.90.226.10">
    <property type="entry name" value="2-enoyl-CoA Hydratase, Chain A, domain 1"/>
    <property type="match status" value="1"/>
</dbReference>
<reference evidence="6" key="1">
    <citation type="journal article" date="2021" name="PeerJ">
        <title>Extensive microbial diversity within the chicken gut microbiome revealed by metagenomics and culture.</title>
        <authorList>
            <person name="Gilroy R."/>
            <person name="Ravi A."/>
            <person name="Getino M."/>
            <person name="Pursley I."/>
            <person name="Horton D.L."/>
            <person name="Alikhan N.F."/>
            <person name="Baker D."/>
            <person name="Gharbi K."/>
            <person name="Hall N."/>
            <person name="Watson M."/>
            <person name="Adriaenssens E.M."/>
            <person name="Foster-Nyarko E."/>
            <person name="Jarju S."/>
            <person name="Secka A."/>
            <person name="Antonio M."/>
            <person name="Oren A."/>
            <person name="Chaudhuri R.R."/>
            <person name="La Ragione R."/>
            <person name="Hildebrand F."/>
            <person name="Pallen M.J."/>
        </authorList>
    </citation>
    <scope>NUCLEOTIDE SEQUENCE</scope>
    <source>
        <strain evidence="6">CHK32-1732</strain>
    </source>
</reference>
<comment type="subcellular location">
    <subcellularLocation>
        <location evidence="4">Cytoplasm</location>
    </subcellularLocation>
</comment>
<dbReference type="Pfam" id="PF00574">
    <property type="entry name" value="CLP_protease"/>
    <property type="match status" value="1"/>
</dbReference>
<dbReference type="HAMAP" id="MF_00444">
    <property type="entry name" value="ClpP"/>
    <property type="match status" value="1"/>
</dbReference>
<dbReference type="PANTHER" id="PTHR10381:SF26">
    <property type="entry name" value="ATP-DEPENDENT CLP PROTEASE PROTEOLYTIC SUBUNIT-LIKE-RELATED"/>
    <property type="match status" value="1"/>
</dbReference>
<evidence type="ECO:0000256" key="1">
    <source>
        <dbReference type="ARBA" id="ARBA00007039"/>
    </source>
</evidence>
<dbReference type="SUPFAM" id="SSF52096">
    <property type="entry name" value="ClpP/crotonase"/>
    <property type="match status" value="1"/>
</dbReference>
<evidence type="ECO:0000256" key="5">
    <source>
        <dbReference type="RuleBase" id="RU003567"/>
    </source>
</evidence>
<protein>
    <recommendedName>
        <fullName evidence="4 5">ATP-dependent Clp protease proteolytic subunit</fullName>
        <ecNumber evidence="4">3.4.21.92</ecNumber>
    </recommendedName>
    <alternativeName>
        <fullName evidence="4">Endopeptidase Clp</fullName>
    </alternativeName>
</protein>
<dbReference type="InterPro" id="IPR029045">
    <property type="entry name" value="ClpP/crotonase-like_dom_sf"/>
</dbReference>
<dbReference type="Proteomes" id="UP000824190">
    <property type="component" value="Unassembled WGS sequence"/>
</dbReference>
<evidence type="ECO:0000313" key="7">
    <source>
        <dbReference type="Proteomes" id="UP000824190"/>
    </source>
</evidence>
<comment type="similarity">
    <text evidence="1 4 5">Belongs to the peptidase S14 family.</text>
</comment>
<comment type="caution">
    <text evidence="4">Lacks conserved residue(s) required for the propagation of feature annotation.</text>
</comment>
<keyword evidence="3 4" id="KW-0720">Serine protease</keyword>
<comment type="catalytic activity">
    <reaction evidence="4">
        <text>Hydrolysis of proteins to small peptides in the presence of ATP and magnesium. alpha-casein is the usual test substrate. In the absence of ATP, only oligopeptides shorter than five residues are hydrolyzed (such as succinyl-Leu-Tyr-|-NHMec, and Leu-Tyr-Leu-|-Tyr-Trp, in which cleavage of the -Tyr-|-Leu- and -Tyr-|-Trp bonds also occurs).</text>
        <dbReference type="EC" id="3.4.21.92"/>
    </reaction>
</comment>
<keyword evidence="4" id="KW-0963">Cytoplasm</keyword>
<dbReference type="AlphaFoldDB" id="A0A9D1RS43"/>
<dbReference type="CDD" id="cd07017">
    <property type="entry name" value="S14_ClpP_2"/>
    <property type="match status" value="1"/>
</dbReference>
<keyword evidence="4" id="KW-0378">Hydrolase</keyword>
<accession>A0A9D1RS43</accession>
<keyword evidence="2 4" id="KW-0645">Protease</keyword>
<comment type="caution">
    <text evidence="6">The sequence shown here is derived from an EMBL/GenBank/DDBJ whole genome shotgun (WGS) entry which is preliminary data.</text>
</comment>
<sequence>MTSYTIPYVTTTTPTGEKTVDIYSRLLDERIIYLGTPIDDGVSNAVIAQLLHLESDNPEAPVAIYVNSPGGSQSATMAIYDCMQFIRPRVETTCVGQAAASSAILLAGGTPGYRSILRNGRVVLAAPATEGGRGTIPDLIIEAEEMERIRRLQESVLAEHCGRTAQQVREDTERQLVLTPDAAVDYGIVDRVLTQREAPGS</sequence>
<dbReference type="GO" id="GO:0009368">
    <property type="term" value="C:endopeptidase Clp complex"/>
    <property type="evidence" value="ECO:0007669"/>
    <property type="project" value="TreeGrafter"/>
</dbReference>
<evidence type="ECO:0000313" key="6">
    <source>
        <dbReference type="EMBL" id="HIW91792.1"/>
    </source>
</evidence>
<dbReference type="GO" id="GO:0004176">
    <property type="term" value="F:ATP-dependent peptidase activity"/>
    <property type="evidence" value="ECO:0007669"/>
    <property type="project" value="InterPro"/>
</dbReference>
<organism evidence="6 7">
    <name type="scientific">Candidatus Corynebacterium avicola</name>
    <dbReference type="NCBI Taxonomy" id="2838527"/>
    <lineage>
        <taxon>Bacteria</taxon>
        <taxon>Bacillati</taxon>
        <taxon>Actinomycetota</taxon>
        <taxon>Actinomycetes</taxon>
        <taxon>Mycobacteriales</taxon>
        <taxon>Corynebacteriaceae</taxon>
        <taxon>Corynebacterium</taxon>
    </lineage>
</organism>
<dbReference type="GO" id="GO:0051117">
    <property type="term" value="F:ATPase binding"/>
    <property type="evidence" value="ECO:0007669"/>
    <property type="project" value="TreeGrafter"/>
</dbReference>
<dbReference type="GO" id="GO:0006515">
    <property type="term" value="P:protein quality control for misfolded or incompletely synthesized proteins"/>
    <property type="evidence" value="ECO:0007669"/>
    <property type="project" value="TreeGrafter"/>
</dbReference>
<name>A0A9D1RS43_9CORY</name>
<evidence type="ECO:0000256" key="2">
    <source>
        <dbReference type="ARBA" id="ARBA00022670"/>
    </source>
</evidence>
<dbReference type="GO" id="GO:0005737">
    <property type="term" value="C:cytoplasm"/>
    <property type="evidence" value="ECO:0007669"/>
    <property type="project" value="UniProtKB-SubCell"/>
</dbReference>
<gene>
    <name evidence="4" type="primary">clpP</name>
    <name evidence="6" type="ORF">H9870_09050</name>
</gene>
<dbReference type="InterPro" id="IPR023562">
    <property type="entry name" value="ClpP/TepA"/>
</dbReference>